<dbReference type="Pfam" id="PF07727">
    <property type="entry name" value="RVT_2"/>
    <property type="match status" value="1"/>
</dbReference>
<reference evidence="5" key="1">
    <citation type="submission" date="2022-12" db="EMBL/GenBank/DDBJ databases">
        <title>Draft genome assemblies for two species of Escallonia (Escalloniales).</title>
        <authorList>
            <person name="Chanderbali A."/>
            <person name="Dervinis C."/>
            <person name="Anghel I."/>
            <person name="Soltis D."/>
            <person name="Soltis P."/>
            <person name="Zapata F."/>
        </authorList>
    </citation>
    <scope>NUCLEOTIDE SEQUENCE</scope>
    <source>
        <strain evidence="5">UCBG92.1500</strain>
        <tissue evidence="5">Leaf</tissue>
    </source>
</reference>
<organism evidence="5 6">
    <name type="scientific">Escallonia rubra</name>
    <dbReference type="NCBI Taxonomy" id="112253"/>
    <lineage>
        <taxon>Eukaryota</taxon>
        <taxon>Viridiplantae</taxon>
        <taxon>Streptophyta</taxon>
        <taxon>Embryophyta</taxon>
        <taxon>Tracheophyta</taxon>
        <taxon>Spermatophyta</taxon>
        <taxon>Magnoliopsida</taxon>
        <taxon>eudicotyledons</taxon>
        <taxon>Gunneridae</taxon>
        <taxon>Pentapetalae</taxon>
        <taxon>asterids</taxon>
        <taxon>campanulids</taxon>
        <taxon>Escalloniales</taxon>
        <taxon>Escalloniaceae</taxon>
        <taxon>Escallonia</taxon>
    </lineage>
</organism>
<dbReference type="GO" id="GO:0080044">
    <property type="term" value="F:quercetin 7-O-glucosyltransferase activity"/>
    <property type="evidence" value="ECO:0007669"/>
    <property type="project" value="TreeGrafter"/>
</dbReference>
<comment type="caution">
    <text evidence="5">The sequence shown here is derived from an EMBL/GenBank/DDBJ whole genome shotgun (WGS) entry which is preliminary data.</text>
</comment>
<dbReference type="Pfam" id="PF14223">
    <property type="entry name" value="Retrotran_gag_2"/>
    <property type="match status" value="1"/>
</dbReference>
<dbReference type="Pfam" id="PF00201">
    <property type="entry name" value="UDPGT"/>
    <property type="match status" value="3"/>
</dbReference>
<evidence type="ECO:0000259" key="4">
    <source>
        <dbReference type="Pfam" id="PF07727"/>
    </source>
</evidence>
<dbReference type="Proteomes" id="UP001187471">
    <property type="component" value="Unassembled WGS sequence"/>
</dbReference>
<keyword evidence="6" id="KW-1185">Reference proteome</keyword>
<dbReference type="GO" id="GO:0080043">
    <property type="term" value="F:quercetin 3-O-glucosyltransferase activity"/>
    <property type="evidence" value="ECO:0007669"/>
    <property type="project" value="TreeGrafter"/>
</dbReference>
<comment type="similarity">
    <text evidence="1">Belongs to the UDP-glycosyltransferase family.</text>
</comment>
<dbReference type="InterPro" id="IPR035595">
    <property type="entry name" value="UDP_glycos_trans_CS"/>
</dbReference>
<evidence type="ECO:0000313" key="5">
    <source>
        <dbReference type="EMBL" id="KAK2977640.1"/>
    </source>
</evidence>
<feature type="compositionally biased region" description="Basic and acidic residues" evidence="3">
    <location>
        <begin position="631"/>
        <end position="656"/>
    </location>
</feature>
<dbReference type="FunFam" id="3.40.50.2000:FF:000019">
    <property type="entry name" value="Glycosyltransferase"/>
    <property type="match status" value="3"/>
</dbReference>
<evidence type="ECO:0000256" key="1">
    <source>
        <dbReference type="ARBA" id="ARBA00009995"/>
    </source>
</evidence>
<name>A0AA88UB21_9ASTE</name>
<evidence type="ECO:0000256" key="3">
    <source>
        <dbReference type="SAM" id="MobiDB-lite"/>
    </source>
</evidence>
<dbReference type="InterPro" id="IPR013103">
    <property type="entry name" value="RVT_2"/>
</dbReference>
<dbReference type="SUPFAM" id="SSF53756">
    <property type="entry name" value="UDP-Glycosyltransferase/glycogen phosphorylase"/>
    <property type="match status" value="3"/>
</dbReference>
<feature type="compositionally biased region" description="Polar residues" evidence="3">
    <location>
        <begin position="621"/>
        <end position="630"/>
    </location>
</feature>
<gene>
    <name evidence="5" type="ORF">RJ640_012477</name>
</gene>
<protein>
    <recommendedName>
        <fullName evidence="4">Reverse transcriptase Ty1/copia-type domain-containing protein</fullName>
    </recommendedName>
</protein>
<dbReference type="Gene3D" id="3.40.50.2000">
    <property type="entry name" value="Glycogen Phosphorylase B"/>
    <property type="match status" value="7"/>
</dbReference>
<proteinExistence type="inferred from homology"/>
<dbReference type="CDD" id="cd09272">
    <property type="entry name" value="RNase_HI_RT_Ty1"/>
    <property type="match status" value="1"/>
</dbReference>
<accession>A0AA88UB21</accession>
<dbReference type="CDD" id="cd03784">
    <property type="entry name" value="GT1_Gtf-like"/>
    <property type="match status" value="3"/>
</dbReference>
<sequence>MDHAPVKLVVYDSILPWALDIAHELGLCGASFFTQSCAVSAIYYHMSHGSLEIGSLEGENVVLPSMPLMGVKDLPSFISDMNAYPALLRLVLDRFSNFEKADWLLFNSFDKLECEVVNWMASQWPIKTIGPTIPSMYLDKRLEDDKDYGLSLFKPGDEDFIKWLDTKETGSVVYVSFGSLANLGEDQMEELACGLKQSNRYFLWVVRASEESKLPTNFATEASEKGLVVNWCPQLKVLAHPAMGCFMTHCGWNSTLEALSLGVPMLAVPQWTDQPTNAKYVVDIWEAGVRVKVDEKGMIRREEIEMCIREVMEGERGNELKRNAVRWKEFAKEAADEAHHKSMQSQDSSIKVECISDFFEDSDHMINNVESFFDRLRVAVSRGSPDLIEKQNSLGCPVKIVVYDSTMPWVLDIAQVSILPFDGENYDFWFVKMKTIFKSLGLWESVVEGFSEPNTTEGMTENQKKKLDEKRQKDASALSLIQMNVTDPIFPRIMRVESAKEAWETLRNEFQGDDKVRAIKLQSLRKDLENMKMKEDESLKDYSSRFLELINQMKTHGEDISDRRIVEKTLISLSEKFDPIIAVIEETKDLSTLSVQEVMASLKSYEQRLARHTEKAVESAFQSKLNVGSKSQERKSQNFDQPKGESSRGGRYGRGRDQGEKGILIVALYVDDLLFTGNSEKMIKDFRKEMMKKYEMNDMGLLKHFLGMEIHQDDEGVFICQKNYAEKVLKKFRMYGCNPKATPLIVGEKLNREDGGSKVDATFYRSMVGNLLYLTATRPDIMFAASLLSRFMQAPSHFHLGAAKRVLRYIQGTIDYGIMNGRSKEVKLIGFCDSDFGGCKDDMKSTSGYCFTLGSGVFSWLSKKQQSVAQSSAEAEYVSAAIATSQAIWLRRIFHDFGQKQERKTELFCDNKSAIAMTKNPVFHSRTRHIALKYHFIREAIEDGEIELEFCRSKEQVADIFTKALPRERSTVNPLNHFFLLSKHPPHAENQPPTIAHQLGLYGAVFHTQSCAVGAVYYHMHKGSLKIDPAEGSTLSLPSMPLMETKDLSSFIYDMGSYPSTLRLVLNQFSNWEKADWRLFNTFNKLEGEVVNWMASQWPIKTIGPTIPSMYLDKRLEDDKDYGLSLFKLGDEDCIKWLDTKETGSVVYVSFGSLANLGEDQMEELACGLKQSNRYFLWVVRASEESKLPTNFATEASEKGRVVNWCPQLKVLAHPATGWFMTHCGWNSTMEALSLGVPMLAVPQWADQPTNAKYIVDIWQVGVRVKVDEKGMIRREEIELCMREVMEGERGNELKRNAVRWKEFAKEAVGEGGCSDKHIDEFISELEIVWSQSRLALPSMPLMETKDLSSFIYDMGSYPSMLRLVVNQFSNWEKADWRLFNTFDKLEGEVVNWMASQWPIKTIGPTIPSMYLDKRLEDDRDYDLSLFKPGDDDCIRWLDTKETGSVVYVSFGSLANLGEDQLEELACGLKQSNRYFLWVVRASEESKLPTNFSTEASENGLVVNWCPQLKVLAHPAMGCFMTHCGWNSILEALSLGVPMLAVPQWTDQPTNAKYVVDIWQAGVRVKVDEKGMIRREEIETCIREVMEGERGNELKRNAVRWKEFAKEAVDEGGSSDKHIDEFISELACN</sequence>
<feature type="domain" description="Reverse transcriptase Ty1/copia-type" evidence="4">
    <location>
        <begin position="649"/>
        <end position="745"/>
    </location>
</feature>
<dbReference type="SUPFAM" id="SSF56672">
    <property type="entry name" value="DNA/RNA polymerases"/>
    <property type="match status" value="1"/>
</dbReference>
<evidence type="ECO:0000256" key="2">
    <source>
        <dbReference type="ARBA" id="ARBA00022679"/>
    </source>
</evidence>
<dbReference type="PROSITE" id="PS00375">
    <property type="entry name" value="UDPGT"/>
    <property type="match status" value="2"/>
</dbReference>
<dbReference type="InterPro" id="IPR043502">
    <property type="entry name" value="DNA/RNA_pol_sf"/>
</dbReference>
<evidence type="ECO:0000313" key="6">
    <source>
        <dbReference type="Proteomes" id="UP001187471"/>
    </source>
</evidence>
<dbReference type="InterPro" id="IPR002213">
    <property type="entry name" value="UDP_glucos_trans"/>
</dbReference>
<dbReference type="PANTHER" id="PTHR11926">
    <property type="entry name" value="GLUCOSYL/GLUCURONOSYL TRANSFERASES"/>
    <property type="match status" value="1"/>
</dbReference>
<dbReference type="PANTHER" id="PTHR11926:SF1560">
    <property type="entry name" value="UDP-GLYCOSYLTRANSFERASE 74E1-RELATED"/>
    <property type="match status" value="1"/>
</dbReference>
<feature type="region of interest" description="Disordered" evidence="3">
    <location>
        <begin position="621"/>
        <end position="656"/>
    </location>
</feature>
<dbReference type="EMBL" id="JAVXUO010001968">
    <property type="protein sequence ID" value="KAK2977640.1"/>
    <property type="molecule type" value="Genomic_DNA"/>
</dbReference>
<keyword evidence="2" id="KW-0808">Transferase</keyword>